<evidence type="ECO:0000256" key="1">
    <source>
        <dbReference type="SAM" id="SignalP"/>
    </source>
</evidence>
<accession>A0A166P561</accession>
<dbReference type="Proteomes" id="UP000076532">
    <property type="component" value="Unassembled WGS sequence"/>
</dbReference>
<evidence type="ECO:0000313" key="2">
    <source>
        <dbReference type="EMBL" id="KZP25721.1"/>
    </source>
</evidence>
<feature type="signal peptide" evidence="1">
    <location>
        <begin position="1"/>
        <end position="21"/>
    </location>
</feature>
<organism evidence="2 3">
    <name type="scientific">Athelia psychrophila</name>
    <dbReference type="NCBI Taxonomy" id="1759441"/>
    <lineage>
        <taxon>Eukaryota</taxon>
        <taxon>Fungi</taxon>
        <taxon>Dikarya</taxon>
        <taxon>Basidiomycota</taxon>
        <taxon>Agaricomycotina</taxon>
        <taxon>Agaricomycetes</taxon>
        <taxon>Agaricomycetidae</taxon>
        <taxon>Atheliales</taxon>
        <taxon>Atheliaceae</taxon>
        <taxon>Athelia</taxon>
    </lineage>
</organism>
<evidence type="ECO:0000313" key="3">
    <source>
        <dbReference type="Proteomes" id="UP000076532"/>
    </source>
</evidence>
<keyword evidence="1" id="KW-0732">Signal</keyword>
<dbReference type="OrthoDB" id="2583188at2759"/>
<evidence type="ECO:0008006" key="4">
    <source>
        <dbReference type="Google" id="ProtNLM"/>
    </source>
</evidence>
<proteinExistence type="predicted"/>
<protein>
    <recommendedName>
        <fullName evidence="4">DUF4185 domain-containing protein</fullName>
    </recommendedName>
</protein>
<reference evidence="2 3" key="1">
    <citation type="journal article" date="2016" name="Mol. Biol. Evol.">
        <title>Comparative Genomics of Early-Diverging Mushroom-Forming Fungi Provides Insights into the Origins of Lignocellulose Decay Capabilities.</title>
        <authorList>
            <person name="Nagy L.G."/>
            <person name="Riley R."/>
            <person name="Tritt A."/>
            <person name="Adam C."/>
            <person name="Daum C."/>
            <person name="Floudas D."/>
            <person name="Sun H."/>
            <person name="Yadav J.S."/>
            <person name="Pangilinan J."/>
            <person name="Larsson K.H."/>
            <person name="Matsuura K."/>
            <person name="Barry K."/>
            <person name="Labutti K."/>
            <person name="Kuo R."/>
            <person name="Ohm R.A."/>
            <person name="Bhattacharya S.S."/>
            <person name="Shirouzu T."/>
            <person name="Yoshinaga Y."/>
            <person name="Martin F.M."/>
            <person name="Grigoriev I.V."/>
            <person name="Hibbett D.S."/>
        </authorList>
    </citation>
    <scope>NUCLEOTIDE SEQUENCE [LARGE SCALE GENOMIC DNA]</scope>
    <source>
        <strain evidence="2 3">CBS 109695</strain>
    </source>
</reference>
<gene>
    <name evidence="2" type="ORF">FIBSPDRAFT_1041316</name>
</gene>
<keyword evidence="3" id="KW-1185">Reference proteome</keyword>
<feature type="chain" id="PRO_5007878117" description="DUF4185 domain-containing protein" evidence="1">
    <location>
        <begin position="22"/>
        <end position="361"/>
    </location>
</feature>
<sequence>MLQHALLGFVVASLAFGRVYGQHSVASSKVVGDMGQPDVSRDSCGSVRLRSDAALWVCRDSEPVVNGEGVLPVTLNTAAWSNISSDGTVSLTQYGPSGTVFYPLSSDECASSGACSDGTRWVGWPDSPPLITEPFPNGDMGAYTWVTKQHLDGLGPAPDSYNPPTSLYYVEYQPARDGQNLPVVTLVEEEFWSTDIAPYGAYGNVMQNSTAYLYGQRTDGSVALAKAPADSVRDTTKYEFYVNGAWTTTVPSRNDTNAAIANCGAGGQGTFYYSSLWSEYVWIGGSQFPGATFQMTTAPAPEGPWVAPYEILTEKGGTASLPAYSLQAHPGLTTGSGKDMYLSFTNGSDIYSTPLIYLTWA</sequence>
<dbReference type="AlphaFoldDB" id="A0A166P561"/>
<name>A0A166P561_9AGAM</name>
<dbReference type="EMBL" id="KV417519">
    <property type="protein sequence ID" value="KZP25721.1"/>
    <property type="molecule type" value="Genomic_DNA"/>
</dbReference>